<keyword evidence="1" id="KW-0973">c-di-GMP</keyword>
<evidence type="ECO:0000256" key="1">
    <source>
        <dbReference type="ARBA" id="ARBA00022636"/>
    </source>
</evidence>
<accession>A0A1E5CNF1</accession>
<dbReference type="GO" id="GO:0035438">
    <property type="term" value="F:cyclic-di-GMP binding"/>
    <property type="evidence" value="ECO:0007669"/>
    <property type="project" value="InterPro"/>
</dbReference>
<dbReference type="Pfam" id="PF07238">
    <property type="entry name" value="PilZ"/>
    <property type="match status" value="1"/>
</dbReference>
<evidence type="ECO:0000313" key="6">
    <source>
        <dbReference type="EMBL" id="OEE71464.1"/>
    </source>
</evidence>
<dbReference type="Proteomes" id="UP000094165">
    <property type="component" value="Unassembled WGS sequence"/>
</dbReference>
<organism evidence="6 7">
    <name type="scientific">Vibrio genomosp. F6 str. FF-238</name>
    <dbReference type="NCBI Taxonomy" id="1191298"/>
    <lineage>
        <taxon>Bacteria</taxon>
        <taxon>Pseudomonadati</taxon>
        <taxon>Pseudomonadota</taxon>
        <taxon>Gammaproteobacteria</taxon>
        <taxon>Vibrionales</taxon>
        <taxon>Vibrionaceae</taxon>
        <taxon>Vibrio</taxon>
    </lineage>
</organism>
<feature type="domain" description="Type III secretion system flagellar brake protein YcgR PilZN" evidence="5">
    <location>
        <begin position="32"/>
        <end position="118"/>
    </location>
</feature>
<dbReference type="AlphaFoldDB" id="A0A1E5CNF1"/>
<sequence length="239" mass="26673">MNSPLMKPQVHNKTVSTLNSTDALGMVEHSSELTLNISTPVGTKFLTTTSFIGTHSDQCILIEIPKVSDDDLEFFFQPGFWVNVRALSHRGEGAIIHFRCQLLHKILEPIPLIMLSIPNTMQVTQLRKEIRYDVNLAAKAFVSGHKVECEVRDLSKSGCRFVTPPIGRPIQIGDDISIEIMVGARRGQVFAPLKGRVCNLQKSTHYSKYGLEFDDNGKVNAKNLLSQLKFDGAKLVLRK</sequence>
<name>A0A1E5CNF1_9VIBR</name>
<keyword evidence="2" id="KW-0547">Nucleotide-binding</keyword>
<dbReference type="InterPro" id="IPR012349">
    <property type="entry name" value="Split_barrel_FMN-bd"/>
</dbReference>
<dbReference type="InterPro" id="IPR009926">
    <property type="entry name" value="T3SS_YcgR_PilZN"/>
</dbReference>
<gene>
    <name evidence="6" type="ORF">A130_01000</name>
</gene>
<evidence type="ECO:0000256" key="3">
    <source>
        <dbReference type="ARBA" id="ARBA00023143"/>
    </source>
</evidence>
<dbReference type="Gene3D" id="2.30.110.10">
    <property type="entry name" value="Electron Transport, Fmn-binding Protein, Chain A"/>
    <property type="match status" value="1"/>
</dbReference>
<dbReference type="Pfam" id="PF12945">
    <property type="entry name" value="PilZNR"/>
    <property type="match status" value="1"/>
</dbReference>
<keyword evidence="7" id="KW-1185">Reference proteome</keyword>
<evidence type="ECO:0000256" key="2">
    <source>
        <dbReference type="ARBA" id="ARBA00022741"/>
    </source>
</evidence>
<proteinExistence type="predicted"/>
<dbReference type="InterPro" id="IPR009875">
    <property type="entry name" value="PilZ_domain"/>
</dbReference>
<dbReference type="Gene3D" id="2.40.10.220">
    <property type="entry name" value="predicted glycosyltransferase like domains"/>
    <property type="match status" value="1"/>
</dbReference>
<comment type="caution">
    <text evidence="6">The sequence shown here is derived from an EMBL/GenBank/DDBJ whole genome shotgun (WGS) entry which is preliminary data.</text>
</comment>
<dbReference type="RefSeq" id="WP_017054367.1">
    <property type="nucleotide sequence ID" value="NZ_AJYW02000290.1"/>
</dbReference>
<evidence type="ECO:0000259" key="5">
    <source>
        <dbReference type="Pfam" id="PF12945"/>
    </source>
</evidence>
<evidence type="ECO:0000259" key="4">
    <source>
        <dbReference type="Pfam" id="PF07238"/>
    </source>
</evidence>
<feature type="domain" description="PilZ" evidence="4">
    <location>
        <begin position="125"/>
        <end position="228"/>
    </location>
</feature>
<evidence type="ECO:0000313" key="7">
    <source>
        <dbReference type="Proteomes" id="UP000094165"/>
    </source>
</evidence>
<dbReference type="SUPFAM" id="SSF141371">
    <property type="entry name" value="PilZ domain-like"/>
    <property type="match status" value="2"/>
</dbReference>
<protein>
    <submittedName>
        <fullName evidence="6">Cation tolerance protein CutA</fullName>
    </submittedName>
</protein>
<dbReference type="EMBL" id="AJYW02000290">
    <property type="protein sequence ID" value="OEE71464.1"/>
    <property type="molecule type" value="Genomic_DNA"/>
</dbReference>
<keyword evidence="3" id="KW-0975">Bacterial flagellum</keyword>
<reference evidence="6 7" key="1">
    <citation type="journal article" date="2012" name="Science">
        <title>Ecological populations of bacteria act as socially cohesive units of antibiotic production and resistance.</title>
        <authorList>
            <person name="Cordero O.X."/>
            <person name="Wildschutte H."/>
            <person name="Kirkup B."/>
            <person name="Proehl S."/>
            <person name="Ngo L."/>
            <person name="Hussain F."/>
            <person name="Le Roux F."/>
            <person name="Mincer T."/>
            <person name="Polz M.F."/>
        </authorList>
    </citation>
    <scope>NUCLEOTIDE SEQUENCE [LARGE SCALE GENOMIC DNA]</scope>
    <source>
        <strain evidence="6 7">FF-238</strain>
    </source>
</reference>